<dbReference type="InterPro" id="IPR011006">
    <property type="entry name" value="CheY-like_superfamily"/>
</dbReference>
<dbReference type="GO" id="GO:0000160">
    <property type="term" value="P:phosphorelay signal transduction system"/>
    <property type="evidence" value="ECO:0007669"/>
    <property type="project" value="InterPro"/>
</dbReference>
<feature type="modified residue" description="4-aspartylphosphate" evidence="2">
    <location>
        <position position="67"/>
    </location>
</feature>
<evidence type="ECO:0000313" key="4">
    <source>
        <dbReference type="EMBL" id="PIR86270.1"/>
    </source>
</evidence>
<evidence type="ECO:0000256" key="2">
    <source>
        <dbReference type="PROSITE-ProRule" id="PRU00169"/>
    </source>
</evidence>
<name>A0A2H0UIR4_9BACT</name>
<sequence length="141" mass="15489">MEQSEKDGKNIKENKHNVLLVDDDRFLLDMYSMKFTQEGVNVQACLSAKDALGALRDGFQAHAVVFDLVMPELDGFALLSSIKEEHLAEDAVFVALTNQGEDEERKKTEELGADAYIVKASTIPSEVVNTIINMISAKVGA</sequence>
<dbReference type="InterPro" id="IPR001789">
    <property type="entry name" value="Sig_transdc_resp-reg_receiver"/>
</dbReference>
<dbReference type="InterPro" id="IPR050595">
    <property type="entry name" value="Bact_response_regulator"/>
</dbReference>
<evidence type="ECO:0000259" key="3">
    <source>
        <dbReference type="PROSITE" id="PS50110"/>
    </source>
</evidence>
<dbReference type="PROSITE" id="PS50110">
    <property type="entry name" value="RESPONSE_REGULATORY"/>
    <property type="match status" value="1"/>
</dbReference>
<dbReference type="Gene3D" id="3.40.50.2300">
    <property type="match status" value="1"/>
</dbReference>
<dbReference type="SMART" id="SM00448">
    <property type="entry name" value="REC"/>
    <property type="match status" value="1"/>
</dbReference>
<dbReference type="EMBL" id="PFBF01000042">
    <property type="protein sequence ID" value="PIR86270.1"/>
    <property type="molecule type" value="Genomic_DNA"/>
</dbReference>
<feature type="domain" description="Response regulatory" evidence="3">
    <location>
        <begin position="17"/>
        <end position="134"/>
    </location>
</feature>
<proteinExistence type="predicted"/>
<dbReference type="Pfam" id="PF00072">
    <property type="entry name" value="Response_reg"/>
    <property type="match status" value="1"/>
</dbReference>
<comment type="caution">
    <text evidence="4">The sequence shown here is derived from an EMBL/GenBank/DDBJ whole genome shotgun (WGS) entry which is preliminary data.</text>
</comment>
<gene>
    <name evidence="4" type="ORF">COU13_01925</name>
</gene>
<keyword evidence="1 2" id="KW-0597">Phosphoprotein</keyword>
<dbReference type="Proteomes" id="UP000230706">
    <property type="component" value="Unassembled WGS sequence"/>
</dbReference>
<accession>A0A2H0UIR4</accession>
<reference evidence="5" key="1">
    <citation type="submission" date="2017-09" db="EMBL/GenBank/DDBJ databases">
        <title>Depth-based differentiation of microbial function through sediment-hosted aquifers and enrichment of novel symbionts in the deep terrestrial subsurface.</title>
        <authorList>
            <person name="Probst A.J."/>
            <person name="Ladd B."/>
            <person name="Jarett J.K."/>
            <person name="Geller-Mcgrath D.E."/>
            <person name="Sieber C.M.K."/>
            <person name="Emerson J.B."/>
            <person name="Anantharaman K."/>
            <person name="Thomas B.C."/>
            <person name="Malmstrom R."/>
            <person name="Stieglmeier M."/>
            <person name="Klingl A."/>
            <person name="Woyke T."/>
            <person name="Ryan C.M."/>
            <person name="Banfield J.F."/>
        </authorList>
    </citation>
    <scope>NUCLEOTIDE SEQUENCE [LARGE SCALE GENOMIC DNA]</scope>
</reference>
<dbReference type="PANTHER" id="PTHR44591:SF3">
    <property type="entry name" value="RESPONSE REGULATORY DOMAIN-CONTAINING PROTEIN"/>
    <property type="match status" value="1"/>
</dbReference>
<organism evidence="4 5">
    <name type="scientific">Candidatus Kaiserbacteria bacterium CG10_big_fil_rev_8_21_14_0_10_43_70</name>
    <dbReference type="NCBI Taxonomy" id="1974605"/>
    <lineage>
        <taxon>Bacteria</taxon>
        <taxon>Candidatus Kaiseribacteriota</taxon>
    </lineage>
</organism>
<dbReference type="AlphaFoldDB" id="A0A2H0UIR4"/>
<dbReference type="PANTHER" id="PTHR44591">
    <property type="entry name" value="STRESS RESPONSE REGULATOR PROTEIN 1"/>
    <property type="match status" value="1"/>
</dbReference>
<evidence type="ECO:0000313" key="5">
    <source>
        <dbReference type="Proteomes" id="UP000230706"/>
    </source>
</evidence>
<protein>
    <recommendedName>
        <fullName evidence="3">Response regulatory domain-containing protein</fullName>
    </recommendedName>
</protein>
<evidence type="ECO:0000256" key="1">
    <source>
        <dbReference type="ARBA" id="ARBA00022553"/>
    </source>
</evidence>
<dbReference type="SUPFAM" id="SSF52172">
    <property type="entry name" value="CheY-like"/>
    <property type="match status" value="1"/>
</dbReference>